<dbReference type="Pfam" id="PF19318">
    <property type="entry name" value="DUF5918"/>
    <property type="match status" value="1"/>
</dbReference>
<accession>A0A1Y1WLF1</accession>
<dbReference type="Gene3D" id="3.30.40.10">
    <property type="entry name" value="Zinc/RING finger domain, C3HC4 (zinc finger)"/>
    <property type="match status" value="1"/>
</dbReference>
<reference evidence="2 3" key="1">
    <citation type="submission" date="2016-07" db="EMBL/GenBank/DDBJ databases">
        <title>Pervasive Adenine N6-methylation of Active Genes in Fungi.</title>
        <authorList>
            <consortium name="DOE Joint Genome Institute"/>
            <person name="Mondo S.J."/>
            <person name="Dannebaum R.O."/>
            <person name="Kuo R.C."/>
            <person name="Labutti K."/>
            <person name="Haridas S."/>
            <person name="Kuo A."/>
            <person name="Salamov A."/>
            <person name="Ahrendt S.R."/>
            <person name="Lipzen A."/>
            <person name="Sullivan W."/>
            <person name="Andreopoulos W.B."/>
            <person name="Clum A."/>
            <person name="Lindquist E."/>
            <person name="Daum C."/>
            <person name="Ramamoorthy G.K."/>
            <person name="Gryganskyi A."/>
            <person name="Culley D."/>
            <person name="Magnuson J.K."/>
            <person name="James T.Y."/>
            <person name="O'Malley M.A."/>
            <person name="Stajich J.E."/>
            <person name="Spatafora J.W."/>
            <person name="Visel A."/>
            <person name="Grigoriev I.V."/>
        </authorList>
    </citation>
    <scope>NUCLEOTIDE SEQUENCE [LARGE SCALE GENOMIC DNA]</scope>
    <source>
        <strain evidence="2 3">ATCC 12442</strain>
    </source>
</reference>
<dbReference type="EMBL" id="MCFD01000001">
    <property type="protein sequence ID" value="ORX74401.1"/>
    <property type="molecule type" value="Genomic_DNA"/>
</dbReference>
<dbReference type="GO" id="GO:0000209">
    <property type="term" value="P:protein polyubiquitination"/>
    <property type="evidence" value="ECO:0007669"/>
    <property type="project" value="TreeGrafter"/>
</dbReference>
<dbReference type="PANTHER" id="PTHR13492">
    <property type="entry name" value="RING FINGER PROTEIN 37"/>
    <property type="match status" value="1"/>
</dbReference>
<dbReference type="GO" id="GO:0005634">
    <property type="term" value="C:nucleus"/>
    <property type="evidence" value="ECO:0007669"/>
    <property type="project" value="TreeGrafter"/>
</dbReference>
<dbReference type="OrthoDB" id="20295at2759"/>
<gene>
    <name evidence="2" type="ORF">DL89DRAFT_254244</name>
</gene>
<dbReference type="PROSITE" id="PS51698">
    <property type="entry name" value="U_BOX"/>
    <property type="match status" value="1"/>
</dbReference>
<comment type="caution">
    <text evidence="2">The sequence shown here is derived from an EMBL/GenBank/DDBJ whole genome shotgun (WGS) entry which is preliminary data.</text>
</comment>
<dbReference type="SMART" id="SM00504">
    <property type="entry name" value="Ubox"/>
    <property type="match status" value="1"/>
</dbReference>
<dbReference type="InterPro" id="IPR045696">
    <property type="entry name" value="Ubox5_N"/>
</dbReference>
<dbReference type="Pfam" id="PF04564">
    <property type="entry name" value="U-box"/>
    <property type="match status" value="1"/>
</dbReference>
<dbReference type="InterPro" id="IPR039847">
    <property type="entry name" value="Ubox5"/>
</dbReference>
<proteinExistence type="predicted"/>
<feature type="domain" description="U-box" evidence="1">
    <location>
        <begin position="210"/>
        <end position="279"/>
    </location>
</feature>
<dbReference type="SUPFAM" id="SSF57850">
    <property type="entry name" value="RING/U-box"/>
    <property type="match status" value="1"/>
</dbReference>
<keyword evidence="3" id="KW-1185">Reference proteome</keyword>
<sequence length="279" mass="30962">MAKAELFNFADTRIGTTISSNYPSTTGYEPTNLIHPSAAGFLSESFVRPPVELTLAFPYSLSLAAILINSRIRLYHVKHLAISAQCQSDAWLPLKRLAWDTKSSEVAAVYNPEIGADMCASSIPERHIQQWQPIHLGRASDARMLHAVRCLKIRITGMHDMSVVALGGIKVYGQPSQQMTHGRDAKFTAARRILAPPPALSAAAQLPADRIPPEFIDPITQEAMRDPVVLPSNNVVDRSTIHRHLQLHQTDPFTGLPMSQDDAKPALLLQIRIRDWRQQ</sequence>
<dbReference type="STRING" id="61395.A0A1Y1WLF1"/>
<dbReference type="AlphaFoldDB" id="A0A1Y1WLF1"/>
<name>A0A1Y1WLF1_9FUNG</name>
<protein>
    <submittedName>
        <fullName evidence="2">U-box-domain-containing protein</fullName>
    </submittedName>
</protein>
<dbReference type="InterPro" id="IPR013083">
    <property type="entry name" value="Znf_RING/FYVE/PHD"/>
</dbReference>
<dbReference type="PANTHER" id="PTHR13492:SF2">
    <property type="entry name" value="RING FINGER PROTEIN 37"/>
    <property type="match status" value="1"/>
</dbReference>
<dbReference type="GO" id="GO:0034450">
    <property type="term" value="F:ubiquitin-ubiquitin ligase activity"/>
    <property type="evidence" value="ECO:0007669"/>
    <property type="project" value="TreeGrafter"/>
</dbReference>
<dbReference type="RefSeq" id="XP_040747612.1">
    <property type="nucleotide sequence ID" value="XM_040885258.1"/>
</dbReference>
<evidence type="ECO:0000259" key="1">
    <source>
        <dbReference type="PROSITE" id="PS51698"/>
    </source>
</evidence>
<evidence type="ECO:0000313" key="2">
    <source>
        <dbReference type="EMBL" id="ORX74401.1"/>
    </source>
</evidence>
<dbReference type="GO" id="GO:0031625">
    <property type="term" value="F:ubiquitin protein ligase binding"/>
    <property type="evidence" value="ECO:0007669"/>
    <property type="project" value="TreeGrafter"/>
</dbReference>
<evidence type="ECO:0000313" key="3">
    <source>
        <dbReference type="Proteomes" id="UP000193922"/>
    </source>
</evidence>
<dbReference type="Proteomes" id="UP000193922">
    <property type="component" value="Unassembled WGS sequence"/>
</dbReference>
<dbReference type="GeneID" id="63801906"/>
<organism evidence="2 3">
    <name type="scientific">Linderina pennispora</name>
    <dbReference type="NCBI Taxonomy" id="61395"/>
    <lineage>
        <taxon>Eukaryota</taxon>
        <taxon>Fungi</taxon>
        <taxon>Fungi incertae sedis</taxon>
        <taxon>Zoopagomycota</taxon>
        <taxon>Kickxellomycotina</taxon>
        <taxon>Kickxellomycetes</taxon>
        <taxon>Kickxellales</taxon>
        <taxon>Kickxellaceae</taxon>
        <taxon>Linderina</taxon>
    </lineage>
</organism>
<dbReference type="InterPro" id="IPR003613">
    <property type="entry name" value="Ubox_domain"/>
</dbReference>